<evidence type="ECO:0000313" key="4">
    <source>
        <dbReference type="EMBL" id="KXS33058.1"/>
    </source>
</evidence>
<reference evidence="4 5" key="1">
    <citation type="submission" date="2016-02" db="EMBL/GenBank/DDBJ databases">
        <authorList>
            <person name="Wen L."/>
            <person name="He K."/>
            <person name="Yang H."/>
        </authorList>
    </citation>
    <scope>NUCLEOTIDE SEQUENCE [LARGE SCALE GENOMIC DNA]</scope>
    <source>
        <strain evidence="4">ShG14-8</strain>
    </source>
</reference>
<dbReference type="AlphaFoldDB" id="A0A139BW25"/>
<dbReference type="SUPFAM" id="SSF56801">
    <property type="entry name" value="Acetyl-CoA synthetase-like"/>
    <property type="match status" value="1"/>
</dbReference>
<keyword evidence="1" id="KW-0547">Nucleotide-binding</keyword>
<accession>A0A139BW25</accession>
<evidence type="ECO:0000256" key="1">
    <source>
        <dbReference type="ARBA" id="ARBA00022741"/>
    </source>
</evidence>
<dbReference type="Pfam" id="PF23562">
    <property type="entry name" value="AMP-binding_C_3"/>
    <property type="match status" value="1"/>
</dbReference>
<feature type="domain" description="AMP-dependent synthetase/ligase" evidence="3">
    <location>
        <begin position="23"/>
        <end position="430"/>
    </location>
</feature>
<gene>
    <name evidence="4" type="ORF">AWT59_0814</name>
</gene>
<evidence type="ECO:0000313" key="5">
    <source>
        <dbReference type="Proteomes" id="UP000070578"/>
    </source>
</evidence>
<dbReference type="PROSITE" id="PS00455">
    <property type="entry name" value="AMP_BINDING"/>
    <property type="match status" value="1"/>
</dbReference>
<dbReference type="Pfam" id="PF00501">
    <property type="entry name" value="AMP-binding"/>
    <property type="match status" value="1"/>
</dbReference>
<dbReference type="GO" id="GO:0016020">
    <property type="term" value="C:membrane"/>
    <property type="evidence" value="ECO:0007669"/>
    <property type="project" value="TreeGrafter"/>
</dbReference>
<dbReference type="InterPro" id="IPR042099">
    <property type="entry name" value="ANL_N_sf"/>
</dbReference>
<dbReference type="EMBL" id="LSLI01000012">
    <property type="protein sequence ID" value="KXS33058.1"/>
    <property type="molecule type" value="Genomic_DNA"/>
</dbReference>
<dbReference type="InterPro" id="IPR000873">
    <property type="entry name" value="AMP-dep_synth/lig_dom"/>
</dbReference>
<dbReference type="PANTHER" id="PTHR43272">
    <property type="entry name" value="LONG-CHAIN-FATTY-ACID--COA LIGASE"/>
    <property type="match status" value="1"/>
</dbReference>
<reference evidence="4 5" key="2">
    <citation type="submission" date="2016-03" db="EMBL/GenBank/DDBJ databases">
        <title>New uncultured bacterium of the family Gallionellaceae from acid mine drainage: description and reconstruction of genome based on metagenomic analysis of microbial community.</title>
        <authorList>
            <person name="Kadnikov V."/>
            <person name="Ivasenko D."/>
            <person name="Beletsky A."/>
            <person name="Mardanov A."/>
            <person name="Danilova E."/>
            <person name="Pimenov N."/>
            <person name="Karnachuk O."/>
            <person name="Ravin N."/>
        </authorList>
    </citation>
    <scope>NUCLEOTIDE SEQUENCE [LARGE SCALE GENOMIC DNA]</scope>
    <source>
        <strain evidence="4">ShG14-8</strain>
    </source>
</reference>
<evidence type="ECO:0000259" key="3">
    <source>
        <dbReference type="Pfam" id="PF00501"/>
    </source>
</evidence>
<dbReference type="InterPro" id="IPR020845">
    <property type="entry name" value="AMP-binding_CS"/>
</dbReference>
<evidence type="ECO:0000256" key="2">
    <source>
        <dbReference type="ARBA" id="ARBA00022840"/>
    </source>
</evidence>
<proteinExistence type="predicted"/>
<dbReference type="CDD" id="cd05907">
    <property type="entry name" value="VL_LC_FACS_like"/>
    <property type="match status" value="1"/>
</dbReference>
<dbReference type="GO" id="GO:0005524">
    <property type="term" value="F:ATP binding"/>
    <property type="evidence" value="ECO:0007669"/>
    <property type="project" value="UniProtKB-KW"/>
</dbReference>
<dbReference type="PANTHER" id="PTHR43272:SF33">
    <property type="entry name" value="AMP-BINDING DOMAIN-CONTAINING PROTEIN-RELATED"/>
    <property type="match status" value="1"/>
</dbReference>
<sequence>MQEKHRDLITPEQAGTLHGLFLERVKRTPGNIAYRYFDVHREAWLTLTWAQTFDQMTRWQLALQREGLIPGDRVALMLRNCPEWVMFEQAAMSLGLVVVPLYTVDRPDNVAYIINDAQVKVLLFETAEQWQALRTVRDQLGGIKRLVSIDKIPEDSESRLQCAQDWLPAEGRKGWERVRDRDTLATIIYTSGTTGKPKGVMLSHYNILYNAYESFMAISLSFDSSDISLSFLPLSHTFERTVGYYMPMMAGEMVAYARSIPLLAEDLLTIRPTALIAVPRIYERIYNAIHAKLEAGPPLRRKLFKLAVDVGWHRFERQQGRAGWHPKLLLWPLLKRLVADKVMDRLGGRLRISLSGGAALSPKVSRLFIAFGLPLIQGYGLTETSPVISANHIDDNYPSSVGLPLSGIEVRIGEHNALLVRGPSNMLGYLNNPAATAAMIDKDGWLNTGDTARISETGHIYITGRLKEIVVMSNGEKVPPADIEEAILRDRLFEQVMVYGEGRPKLVALAVVNPEQWQAFAQQVGVRADMPEALHDSRVEQQVLDRIAEQIREFPGYANVRRVLLLTEQWSIENGLLTPTLKLKRPQVAARYAEQIEQLYEGR</sequence>
<dbReference type="GO" id="GO:0004467">
    <property type="term" value="F:long-chain fatty acid-CoA ligase activity"/>
    <property type="evidence" value="ECO:0007669"/>
    <property type="project" value="TreeGrafter"/>
</dbReference>
<keyword evidence="4" id="KW-0436">Ligase</keyword>
<dbReference type="Gene3D" id="3.40.50.12780">
    <property type="entry name" value="N-terminal domain of ligase-like"/>
    <property type="match status" value="1"/>
</dbReference>
<keyword evidence="2" id="KW-0067">ATP-binding</keyword>
<dbReference type="Proteomes" id="UP000070578">
    <property type="component" value="Unassembled WGS sequence"/>
</dbReference>
<dbReference type="PATRIC" id="fig|1796491.3.peg.886"/>
<organism evidence="4 5">
    <name type="scientific">Candidatus Gallionella acididurans</name>
    <dbReference type="NCBI Taxonomy" id="1796491"/>
    <lineage>
        <taxon>Bacteria</taxon>
        <taxon>Pseudomonadati</taxon>
        <taxon>Pseudomonadota</taxon>
        <taxon>Betaproteobacteria</taxon>
        <taxon>Nitrosomonadales</taxon>
        <taxon>Gallionellaceae</taxon>
        <taxon>Gallionella</taxon>
    </lineage>
</organism>
<protein>
    <submittedName>
        <fullName evidence="4">AMP-dependent synthetase and ligase</fullName>
    </submittedName>
</protein>
<name>A0A139BW25_9PROT</name>
<comment type="caution">
    <text evidence="4">The sequence shown here is derived from an EMBL/GenBank/DDBJ whole genome shotgun (WGS) entry which is preliminary data.</text>
</comment>